<keyword evidence="3 10" id="KW-0285">Flavoprotein</keyword>
<dbReference type="OrthoDB" id="9764895at2"/>
<evidence type="ECO:0000256" key="10">
    <source>
        <dbReference type="RuleBase" id="RU362125"/>
    </source>
</evidence>
<dbReference type="KEGG" id="vff:VITFI_CDS3139"/>
<dbReference type="GO" id="GO:0050660">
    <property type="term" value="F:flavin adenine dinucleotide binding"/>
    <property type="evidence" value="ECO:0007669"/>
    <property type="project" value="InterPro"/>
</dbReference>
<dbReference type="SUPFAM" id="SSF56645">
    <property type="entry name" value="Acyl-CoA dehydrogenase NM domain-like"/>
    <property type="match status" value="1"/>
</dbReference>
<feature type="domain" description="Acetyl-CoA dehydrogenase-like C-terminal" evidence="14">
    <location>
        <begin position="475"/>
        <end position="574"/>
    </location>
</feature>
<evidence type="ECO:0000256" key="2">
    <source>
        <dbReference type="ARBA" id="ARBA00009347"/>
    </source>
</evidence>
<dbReference type="InterPro" id="IPR046373">
    <property type="entry name" value="Acyl-CoA_Oxase/DH_mid-dom_sf"/>
</dbReference>
<keyword evidence="5 10" id="KW-0560">Oxidoreductase</keyword>
<sequence>MWRFDPPLRDMRFVIDEVLGAPAAWAAMSDFDGLDADTAAQVLEEAGRFASEVLFPTNSPGDLEGCRWNDGHVTTPKGYREAYQAFVAGGWPALACDPACGGQGLPAVLNAALYEMLAAANHAWTMYPGLLHGAYEVLHQHATGWLRDLYLPKVTSGEWLSTMCLTEAHAGSDLGLLRTRAVPAEDGSYRLTGTKIFISGGDSDLTDNIVHLVLARLPDAPAGTKGLSLFLAPKFLPDGSRNAARCDGIEKKMGIKGSGTCVMSFENATGWLLGEPNRGLAAMFLMMNAARLHVGLQGLGHLEIASQNALRYASERVQLRSPTKPADAPKGPADVIAFHPAMRRQLLTLQARTQAARVLAYWAGHALDEQASHPDAATRAAAGERATLLTPVIKAMLTDYGHYGADRALGIWGGHGFVHDYGIEQIVRDSRIALIYEGTNEIQAIDLLLRKVLPDGGAKLGALLAWASEQCEGSVHAEAARAGLRAVADAVAALAADAQADAELPFRAADDLLFALGEALLGAAWARSDAVATAALARGDGDAAFYTDKQTLAQFHFAWLGGELKHRLDGVAAARAVLPFVALAE</sequence>
<dbReference type="RefSeq" id="WP_089417780.1">
    <property type="nucleotide sequence ID" value="NZ_CP022423.1"/>
</dbReference>
<comment type="cofactor">
    <cofactor evidence="1 10">
        <name>FAD</name>
        <dbReference type="ChEBI" id="CHEBI:57692"/>
    </cofactor>
</comment>
<dbReference type="EC" id="1.3.99.41" evidence="8"/>
<evidence type="ECO:0000259" key="12">
    <source>
        <dbReference type="Pfam" id="PF02770"/>
    </source>
</evidence>
<evidence type="ECO:0000313" key="15">
    <source>
        <dbReference type="EMBL" id="ASM78916.1"/>
    </source>
</evidence>
<evidence type="ECO:0000256" key="1">
    <source>
        <dbReference type="ARBA" id="ARBA00001974"/>
    </source>
</evidence>
<dbReference type="InterPro" id="IPR025878">
    <property type="entry name" value="Acyl-CoA_dh-like_C_dom"/>
</dbReference>
<feature type="domain" description="Acyl-CoA oxidase/dehydrogenase middle" evidence="12">
    <location>
        <begin position="163"/>
        <end position="267"/>
    </location>
</feature>
<dbReference type="InterPro" id="IPR009100">
    <property type="entry name" value="AcylCoA_DH/oxidase_NM_dom_sf"/>
</dbReference>
<dbReference type="Gene3D" id="1.20.140.10">
    <property type="entry name" value="Butyryl-CoA Dehydrogenase, subunit A, domain 3"/>
    <property type="match status" value="1"/>
</dbReference>
<evidence type="ECO:0000256" key="5">
    <source>
        <dbReference type="ARBA" id="ARBA00023002"/>
    </source>
</evidence>
<comment type="function">
    <text evidence="7">Involved in the assimilation of dimethylsulphoniopropionate (DMSP), an important compound in the fixation of carbon in marine phytoplankton, by mediating the conversion of 3-(methylthio)propanoyl-CoA (MMPA-CoA) to 3-(methylthio)acryloyl-CoA (MTA-CoA).</text>
</comment>
<comment type="similarity">
    <text evidence="2 10">Belongs to the acyl-CoA dehydrogenase family.</text>
</comment>
<dbReference type="InterPro" id="IPR036250">
    <property type="entry name" value="AcylCo_DH-like_C"/>
</dbReference>
<dbReference type="GO" id="GO:0016627">
    <property type="term" value="F:oxidoreductase activity, acting on the CH-CH group of donors"/>
    <property type="evidence" value="ECO:0007669"/>
    <property type="project" value="InterPro"/>
</dbReference>
<dbReference type="InterPro" id="IPR006091">
    <property type="entry name" value="Acyl-CoA_Oxase/DH_mid-dom"/>
</dbReference>
<evidence type="ECO:0000256" key="6">
    <source>
        <dbReference type="ARBA" id="ARBA00051388"/>
    </source>
</evidence>
<protein>
    <recommendedName>
        <fullName evidence="9">3-methylmercaptopropionyl-CoA dehydrogenase</fullName>
        <ecNumber evidence="8">1.3.99.41</ecNumber>
    </recommendedName>
</protein>
<dbReference type="EMBL" id="CP022423">
    <property type="protein sequence ID" value="ASM78916.1"/>
    <property type="molecule type" value="Genomic_DNA"/>
</dbReference>
<evidence type="ECO:0000259" key="13">
    <source>
        <dbReference type="Pfam" id="PF02771"/>
    </source>
</evidence>
<feature type="domain" description="Acyl-CoA dehydrogenase/oxidase N-terminal" evidence="13">
    <location>
        <begin position="75"/>
        <end position="158"/>
    </location>
</feature>
<dbReference type="Proteomes" id="UP000199729">
    <property type="component" value="Chromosome"/>
</dbReference>
<evidence type="ECO:0000259" key="14">
    <source>
        <dbReference type="Pfam" id="PF12806"/>
    </source>
</evidence>
<comment type="catalytic activity">
    <reaction evidence="6">
        <text>3-(methylsulfanyl)propanoyl-CoA + oxidized [electron-transfer flavoprotein] + H(+) = 3-(methylsulfanyl)acryloyl-CoA + reduced [electron-transfer flavoprotein]</text>
        <dbReference type="Rhea" id="RHEA:52612"/>
        <dbReference type="Rhea" id="RHEA-COMP:10685"/>
        <dbReference type="Rhea" id="RHEA-COMP:10686"/>
        <dbReference type="ChEBI" id="CHEBI:15378"/>
        <dbReference type="ChEBI" id="CHEBI:57692"/>
        <dbReference type="ChEBI" id="CHEBI:58307"/>
        <dbReference type="ChEBI" id="CHEBI:82815"/>
        <dbReference type="ChEBI" id="CHEBI:84994"/>
        <dbReference type="EC" id="1.3.99.41"/>
    </reaction>
    <physiologicalReaction direction="left-to-right" evidence="6">
        <dbReference type="Rhea" id="RHEA:52613"/>
    </physiologicalReaction>
</comment>
<dbReference type="InterPro" id="IPR037069">
    <property type="entry name" value="AcylCoA_DH/ox_N_sf"/>
</dbReference>
<dbReference type="Pfam" id="PF02770">
    <property type="entry name" value="Acyl-CoA_dh_M"/>
    <property type="match status" value="1"/>
</dbReference>
<dbReference type="SUPFAM" id="SSF47203">
    <property type="entry name" value="Acyl-CoA dehydrogenase C-terminal domain-like"/>
    <property type="match status" value="1"/>
</dbReference>
<accession>A0A221KIS3</accession>
<evidence type="ECO:0000313" key="16">
    <source>
        <dbReference type="Proteomes" id="UP000199729"/>
    </source>
</evidence>
<feature type="domain" description="Acyl-CoA dehydrogenase/oxidase C-terminal" evidence="11">
    <location>
        <begin position="277"/>
        <end position="445"/>
    </location>
</feature>
<evidence type="ECO:0000256" key="8">
    <source>
        <dbReference type="ARBA" id="ARBA00066694"/>
    </source>
</evidence>
<gene>
    <name evidence="15" type="ORF">VITFI_CDS3139</name>
</gene>
<dbReference type="Gene3D" id="1.10.540.10">
    <property type="entry name" value="Acyl-CoA dehydrogenase/oxidase, N-terminal domain"/>
    <property type="match status" value="1"/>
</dbReference>
<keyword evidence="4 10" id="KW-0274">FAD</keyword>
<name>A0A221KIS3_VITFI</name>
<dbReference type="InterPro" id="IPR013786">
    <property type="entry name" value="AcylCoA_DH/ox_N"/>
</dbReference>
<dbReference type="FunFam" id="2.40.110.10:FF:000031">
    <property type="entry name" value="Acyl-CoA dehydrogenase, putative"/>
    <property type="match status" value="1"/>
</dbReference>
<dbReference type="InterPro" id="IPR052166">
    <property type="entry name" value="Diverse_Acyl-CoA_DH"/>
</dbReference>
<dbReference type="Pfam" id="PF02771">
    <property type="entry name" value="Acyl-CoA_dh_N"/>
    <property type="match status" value="1"/>
</dbReference>
<keyword evidence="16" id="KW-1185">Reference proteome</keyword>
<dbReference type="PANTHER" id="PTHR42803:SF1">
    <property type="entry name" value="BROAD-SPECIFICITY LINEAR ACYL-COA DEHYDROGENASE FADE5"/>
    <property type="match status" value="1"/>
</dbReference>
<dbReference type="PANTHER" id="PTHR42803">
    <property type="entry name" value="ACYL-COA DEHYDROGENASE"/>
    <property type="match status" value="1"/>
</dbReference>
<evidence type="ECO:0000256" key="7">
    <source>
        <dbReference type="ARBA" id="ARBA00058683"/>
    </source>
</evidence>
<dbReference type="InterPro" id="IPR009075">
    <property type="entry name" value="AcylCo_DH/oxidase_C"/>
</dbReference>
<proteinExistence type="inferred from homology"/>
<evidence type="ECO:0000259" key="11">
    <source>
        <dbReference type="Pfam" id="PF00441"/>
    </source>
</evidence>
<evidence type="ECO:0000256" key="4">
    <source>
        <dbReference type="ARBA" id="ARBA00022827"/>
    </source>
</evidence>
<evidence type="ECO:0000256" key="9">
    <source>
        <dbReference type="ARBA" id="ARBA00069043"/>
    </source>
</evidence>
<dbReference type="Pfam" id="PF12806">
    <property type="entry name" value="Acyl-CoA_dh_C"/>
    <property type="match status" value="1"/>
</dbReference>
<dbReference type="AlphaFoldDB" id="A0A221KIS3"/>
<organism evidence="15 16">
    <name type="scientific">Vitreoscilla filiformis</name>
    <dbReference type="NCBI Taxonomy" id="63"/>
    <lineage>
        <taxon>Bacteria</taxon>
        <taxon>Pseudomonadati</taxon>
        <taxon>Pseudomonadota</taxon>
        <taxon>Betaproteobacteria</taxon>
        <taxon>Neisseriales</taxon>
        <taxon>Neisseriaceae</taxon>
        <taxon>Vitreoscilla</taxon>
    </lineage>
</organism>
<evidence type="ECO:0000256" key="3">
    <source>
        <dbReference type="ARBA" id="ARBA00022630"/>
    </source>
</evidence>
<dbReference type="Pfam" id="PF00441">
    <property type="entry name" value="Acyl-CoA_dh_1"/>
    <property type="match status" value="1"/>
</dbReference>
<dbReference type="Gene3D" id="2.40.110.10">
    <property type="entry name" value="Butyryl-CoA Dehydrogenase, subunit A, domain 2"/>
    <property type="match status" value="1"/>
</dbReference>
<reference evidence="15 16" key="1">
    <citation type="submission" date="2017-07" db="EMBL/GenBank/DDBJ databases">
        <title>Complete Genome Sequence of the cosmetic ferment Vitreoscilla filiformis (ATCC15551).</title>
        <authorList>
            <person name="Contreras S."/>
            <person name="Sagory-Zalkind P."/>
            <person name="Blanquart H."/>
            <person name="Iltis A."/>
            <person name="Morand S.C."/>
        </authorList>
    </citation>
    <scope>NUCLEOTIDE SEQUENCE [LARGE SCALE GENOMIC DNA]</scope>
    <source>
        <strain evidence="15 16">ATCC 15551</strain>
    </source>
</reference>